<proteinExistence type="predicted"/>
<dbReference type="PROSITE" id="PS50279">
    <property type="entry name" value="BPTI_KUNITZ_2"/>
    <property type="match status" value="1"/>
</dbReference>
<dbReference type="SMART" id="SM00131">
    <property type="entry name" value="KU"/>
    <property type="match status" value="1"/>
</dbReference>
<keyword evidence="7" id="KW-1185">Reference proteome</keyword>
<dbReference type="PROSITE" id="PS00280">
    <property type="entry name" value="BPTI_KUNITZ_1"/>
    <property type="match status" value="1"/>
</dbReference>
<gene>
    <name evidence="8" type="primary">LOC4817375</name>
</gene>
<dbReference type="Pfam" id="PF00014">
    <property type="entry name" value="Kunitz_BPTI"/>
    <property type="match status" value="1"/>
</dbReference>
<dbReference type="InterPro" id="IPR036880">
    <property type="entry name" value="Kunitz_BPTI_sf"/>
</dbReference>
<evidence type="ECO:0000256" key="1">
    <source>
        <dbReference type="ARBA" id="ARBA00022690"/>
    </source>
</evidence>
<dbReference type="InterPro" id="IPR020901">
    <property type="entry name" value="Prtase_inh_Kunz-CS"/>
</dbReference>
<feature type="chain" id="PRO_5026279137" evidence="5">
    <location>
        <begin position="23"/>
        <end position="129"/>
    </location>
</feature>
<dbReference type="FunCoup" id="A0A6I8UJX3">
    <property type="interactions" value="22"/>
</dbReference>
<sequence length="129" mass="13783">MCYRYSFILVIASALLLVSTLAAPPSDVVVEKQDSVSGEKVVDVPEDCHQPKETGRCFALFYRYAYNVDTQACEEFVYGGCAGNGNNFESKDLCEKACLGRAAVTEISATTEPQSSDSDVTTESSGGSA</sequence>
<evidence type="ECO:0000259" key="6">
    <source>
        <dbReference type="PROSITE" id="PS50279"/>
    </source>
</evidence>
<dbReference type="InterPro" id="IPR050098">
    <property type="entry name" value="TFPI/VKTCI-like"/>
</dbReference>
<dbReference type="KEGG" id="dpo:4817375"/>
<evidence type="ECO:0000313" key="8">
    <source>
        <dbReference type="RefSeq" id="XP_001356684.3"/>
    </source>
</evidence>
<dbReference type="RefSeq" id="XP_001356684.3">
    <property type="nucleotide sequence ID" value="XM_001356648.4"/>
</dbReference>
<dbReference type="GO" id="GO:0005615">
    <property type="term" value="C:extracellular space"/>
    <property type="evidence" value="ECO:0007669"/>
    <property type="project" value="TreeGrafter"/>
</dbReference>
<keyword evidence="1 8" id="KW-0646">Protease inhibitor</keyword>
<dbReference type="PRINTS" id="PR00759">
    <property type="entry name" value="BASICPTASE"/>
</dbReference>
<dbReference type="GO" id="GO:0004867">
    <property type="term" value="F:serine-type endopeptidase inhibitor activity"/>
    <property type="evidence" value="ECO:0007669"/>
    <property type="project" value="UniProtKB-KW"/>
</dbReference>
<feature type="domain" description="BPTI/Kunitz inhibitor" evidence="6">
    <location>
        <begin position="48"/>
        <end position="98"/>
    </location>
</feature>
<accession>A0A6I8UJX3</accession>
<dbReference type="FunFam" id="4.10.410.10:FF:000020">
    <property type="entry name" value="Collagen, type VI, alpha 3"/>
    <property type="match status" value="1"/>
</dbReference>
<dbReference type="Gene3D" id="4.10.410.10">
    <property type="entry name" value="Pancreatic trypsin inhibitor Kunitz domain"/>
    <property type="match status" value="1"/>
</dbReference>
<dbReference type="PANTHER" id="PTHR10083">
    <property type="entry name" value="KUNITZ-TYPE PROTEASE INHIBITOR-RELATED"/>
    <property type="match status" value="1"/>
</dbReference>
<dbReference type="SMR" id="A0A6I8UJX3"/>
<evidence type="ECO:0000256" key="3">
    <source>
        <dbReference type="ARBA" id="ARBA00023157"/>
    </source>
</evidence>
<evidence type="ECO:0000256" key="4">
    <source>
        <dbReference type="SAM" id="MobiDB-lite"/>
    </source>
</evidence>
<dbReference type="AlphaFoldDB" id="A0A6I8UJX3"/>
<keyword evidence="2" id="KW-0722">Serine protease inhibitor</keyword>
<keyword evidence="3" id="KW-1015">Disulfide bond</keyword>
<protein>
    <submittedName>
        <fullName evidence="8">Kunitz-type protease inhibitor 3</fullName>
    </submittedName>
</protein>
<organism evidence="7 8">
    <name type="scientific">Drosophila pseudoobscura pseudoobscura</name>
    <name type="common">Fruit fly</name>
    <dbReference type="NCBI Taxonomy" id="46245"/>
    <lineage>
        <taxon>Eukaryota</taxon>
        <taxon>Metazoa</taxon>
        <taxon>Ecdysozoa</taxon>
        <taxon>Arthropoda</taxon>
        <taxon>Hexapoda</taxon>
        <taxon>Insecta</taxon>
        <taxon>Pterygota</taxon>
        <taxon>Neoptera</taxon>
        <taxon>Endopterygota</taxon>
        <taxon>Diptera</taxon>
        <taxon>Brachycera</taxon>
        <taxon>Muscomorpha</taxon>
        <taxon>Ephydroidea</taxon>
        <taxon>Drosophilidae</taxon>
        <taxon>Drosophila</taxon>
        <taxon>Sophophora</taxon>
    </lineage>
</organism>
<keyword evidence="5" id="KW-0732">Signal</keyword>
<feature type="signal peptide" evidence="5">
    <location>
        <begin position="1"/>
        <end position="22"/>
    </location>
</feature>
<feature type="region of interest" description="Disordered" evidence="4">
    <location>
        <begin position="109"/>
        <end position="129"/>
    </location>
</feature>
<dbReference type="CDD" id="cd00109">
    <property type="entry name" value="Kunitz-type"/>
    <property type="match status" value="1"/>
</dbReference>
<evidence type="ECO:0000256" key="2">
    <source>
        <dbReference type="ARBA" id="ARBA00022900"/>
    </source>
</evidence>
<dbReference type="Proteomes" id="UP000001819">
    <property type="component" value="Chromosome 4"/>
</dbReference>
<evidence type="ECO:0000313" key="7">
    <source>
        <dbReference type="Proteomes" id="UP000001819"/>
    </source>
</evidence>
<dbReference type="PANTHER" id="PTHR10083:SF373">
    <property type="entry name" value="SERINE PEPTIDASE INHIBITOR, KUNITZ TYPE, 2"/>
    <property type="match status" value="1"/>
</dbReference>
<evidence type="ECO:0000256" key="5">
    <source>
        <dbReference type="SAM" id="SignalP"/>
    </source>
</evidence>
<dbReference type="InterPro" id="IPR002223">
    <property type="entry name" value="Kunitz_BPTI"/>
</dbReference>
<dbReference type="SUPFAM" id="SSF57362">
    <property type="entry name" value="BPTI-like"/>
    <property type="match status" value="1"/>
</dbReference>
<dbReference type="InParanoid" id="A0A6I8UJX3"/>
<reference evidence="8" key="1">
    <citation type="submission" date="2025-08" db="UniProtKB">
        <authorList>
            <consortium name="RefSeq"/>
        </authorList>
    </citation>
    <scope>IDENTIFICATION</scope>
    <source>
        <strain evidence="8">MV-25-SWS-2005</strain>
        <tissue evidence="8">Whole body</tissue>
    </source>
</reference>
<name>A0A6I8UJX3_DROPS</name>